<dbReference type="STRING" id="329726.AM1_3144"/>
<dbReference type="eggNOG" id="ENOG502ZAQR">
    <property type="taxonomic scope" value="Bacteria"/>
</dbReference>
<feature type="transmembrane region" description="Helical" evidence="2">
    <location>
        <begin position="6"/>
        <end position="24"/>
    </location>
</feature>
<evidence type="ECO:0000313" key="3">
    <source>
        <dbReference type="EMBL" id="ABW28140.1"/>
    </source>
</evidence>
<reference evidence="3 4" key="1">
    <citation type="journal article" date="2008" name="Proc. Natl. Acad. Sci. U.S.A.">
        <title>Niche adaptation and genome expansion in the chlorophyll d-producing cyanobacterium Acaryochloris marina.</title>
        <authorList>
            <person name="Swingley W.D."/>
            <person name="Chen M."/>
            <person name="Cheung P.C."/>
            <person name="Conrad A.L."/>
            <person name="Dejesa L.C."/>
            <person name="Hao J."/>
            <person name="Honchak B.M."/>
            <person name="Karbach L.E."/>
            <person name="Kurdoglu A."/>
            <person name="Lahiri S."/>
            <person name="Mastrian S.D."/>
            <person name="Miyashita H."/>
            <person name="Page L."/>
            <person name="Ramakrishna P."/>
            <person name="Satoh S."/>
            <person name="Sattley W.M."/>
            <person name="Shimada Y."/>
            <person name="Taylor H.L."/>
            <person name="Tomo T."/>
            <person name="Tsuchiya T."/>
            <person name="Wang Z.T."/>
            <person name="Raymond J."/>
            <person name="Mimuro M."/>
            <person name="Blankenship R.E."/>
            <person name="Touchman J.W."/>
        </authorList>
    </citation>
    <scope>NUCLEOTIDE SEQUENCE [LARGE SCALE GENOMIC DNA]</scope>
    <source>
        <strain evidence="4">MBIC 11017</strain>
    </source>
</reference>
<feature type="compositionally biased region" description="Basic and acidic residues" evidence="1">
    <location>
        <begin position="323"/>
        <end position="336"/>
    </location>
</feature>
<dbReference type="OrthoDB" id="6286374at2"/>
<sequence>MSFSQIIQIVIYLIFIYLLLSLIVSEIQEAISSILEFRANRLKTSLFILFGEDKVDAYNMPSENDENDGNKNSKKSKKSLTNLLYESPLIASLNQRTYKNYVRRLWQFILSIFLENHRSTKFRFSTGPSYIDSSETFANALIDTLQDELSQLDSPQYLKNDDTVDIVTNKLQYLEPKIAGISSLIRITEALRIQSSNATLADFSEQIQKIFVSVQKRSSGVYKRNARGVSFLLGFMVAVIANADTFQILRSLNHSPTKYTTSLSTAIEENSELFRCDSKQSEGNQNTQDTPSLDCIDNFVSEINPILESIGPLPLGWNYTPPEKSDPSSQAKKDQKISVIDKASPSTKEEEPTQENQQKPLSEAEQNSKTIQTEQPSSSEQPSDSQQNEPKITWTKITQQINHQGGLFKATLGWLVTAIAIAMGAPFWFDLLGRILNVRNAGAPPNEEKS</sequence>
<evidence type="ECO:0000256" key="2">
    <source>
        <dbReference type="SAM" id="Phobius"/>
    </source>
</evidence>
<dbReference type="Proteomes" id="UP000000268">
    <property type="component" value="Chromosome"/>
</dbReference>
<feature type="compositionally biased region" description="Low complexity" evidence="1">
    <location>
        <begin position="372"/>
        <end position="389"/>
    </location>
</feature>
<evidence type="ECO:0000256" key="1">
    <source>
        <dbReference type="SAM" id="MobiDB-lite"/>
    </source>
</evidence>
<dbReference type="AlphaFoldDB" id="B0CEN5"/>
<gene>
    <name evidence="3" type="ordered locus">AM1_3144</name>
</gene>
<dbReference type="RefSeq" id="WP_012163568.1">
    <property type="nucleotide sequence ID" value="NC_009925.1"/>
</dbReference>
<feature type="region of interest" description="Disordered" evidence="1">
    <location>
        <begin position="342"/>
        <end position="389"/>
    </location>
</feature>
<keyword evidence="2" id="KW-1133">Transmembrane helix</keyword>
<organism evidence="3 4">
    <name type="scientific">Acaryochloris marina (strain MBIC 11017)</name>
    <dbReference type="NCBI Taxonomy" id="329726"/>
    <lineage>
        <taxon>Bacteria</taxon>
        <taxon>Bacillati</taxon>
        <taxon>Cyanobacteriota</taxon>
        <taxon>Cyanophyceae</taxon>
        <taxon>Acaryochloridales</taxon>
        <taxon>Acaryochloridaceae</taxon>
        <taxon>Acaryochloris</taxon>
    </lineage>
</organism>
<evidence type="ECO:0000313" key="4">
    <source>
        <dbReference type="Proteomes" id="UP000000268"/>
    </source>
</evidence>
<keyword evidence="4" id="KW-1185">Reference proteome</keyword>
<feature type="transmembrane region" description="Helical" evidence="2">
    <location>
        <begin position="406"/>
        <end position="429"/>
    </location>
</feature>
<accession>B0CEN5</accession>
<feature type="compositionally biased region" description="Polar residues" evidence="1">
    <location>
        <begin position="354"/>
        <end position="371"/>
    </location>
</feature>
<feature type="region of interest" description="Disordered" evidence="1">
    <location>
        <begin position="318"/>
        <end position="337"/>
    </location>
</feature>
<dbReference type="KEGG" id="amr:AM1_3144"/>
<dbReference type="EMBL" id="CP000828">
    <property type="protein sequence ID" value="ABW28140.1"/>
    <property type="molecule type" value="Genomic_DNA"/>
</dbReference>
<dbReference type="HOGENOM" id="CLU_037944_1_0_3"/>
<keyword evidence="2" id="KW-0472">Membrane</keyword>
<name>B0CEN5_ACAM1</name>
<keyword evidence="2" id="KW-0812">Transmembrane</keyword>
<proteinExistence type="predicted"/>
<protein>
    <submittedName>
        <fullName evidence="3">Uncharacterized protein</fullName>
    </submittedName>
</protein>